<feature type="domain" description="HTH cro/C1-type" evidence="1">
    <location>
        <begin position="14"/>
        <end position="68"/>
    </location>
</feature>
<gene>
    <name evidence="2" type="ORF">DESPIGER_1585</name>
</gene>
<protein>
    <recommendedName>
        <fullName evidence="1">HTH cro/C1-type domain-containing protein</fullName>
    </recommendedName>
</protein>
<evidence type="ECO:0000313" key="2">
    <source>
        <dbReference type="EMBL" id="SFV73422.1"/>
    </source>
</evidence>
<dbReference type="SMART" id="SM00530">
    <property type="entry name" value="HTH_XRE"/>
    <property type="match status" value="1"/>
</dbReference>
<dbReference type="OrthoDB" id="6891141at2"/>
<dbReference type="RefSeq" id="WP_072335163.1">
    <property type="nucleotide sequence ID" value="NZ_CALJDE010000066.1"/>
</dbReference>
<reference evidence="3" key="1">
    <citation type="submission" date="2016-10" db="EMBL/GenBank/DDBJ databases">
        <authorList>
            <person name="Wegmann U."/>
        </authorList>
    </citation>
    <scope>NUCLEOTIDE SEQUENCE [LARGE SCALE GENOMIC DNA]</scope>
</reference>
<dbReference type="CDD" id="cd00093">
    <property type="entry name" value="HTH_XRE"/>
    <property type="match status" value="1"/>
</dbReference>
<dbReference type="Pfam" id="PF01381">
    <property type="entry name" value="HTH_3"/>
    <property type="match status" value="1"/>
</dbReference>
<evidence type="ECO:0000313" key="3">
    <source>
        <dbReference type="Proteomes" id="UP000186323"/>
    </source>
</evidence>
<proteinExistence type="predicted"/>
<dbReference type="SUPFAM" id="SSF47413">
    <property type="entry name" value="lambda repressor-like DNA-binding domains"/>
    <property type="match status" value="1"/>
</dbReference>
<name>A0A1K1LIV2_9BACT</name>
<dbReference type="InterPro" id="IPR001387">
    <property type="entry name" value="Cro/C1-type_HTH"/>
</dbReference>
<dbReference type="KEGG" id="dpg:DESPIGER_1585"/>
<dbReference type="AlphaFoldDB" id="A0A1K1LIV2"/>
<dbReference type="EMBL" id="LT630450">
    <property type="protein sequence ID" value="SFV73422.1"/>
    <property type="molecule type" value="Genomic_DNA"/>
</dbReference>
<evidence type="ECO:0000259" key="1">
    <source>
        <dbReference type="PROSITE" id="PS50943"/>
    </source>
</evidence>
<dbReference type="PROSITE" id="PS50943">
    <property type="entry name" value="HTH_CROC1"/>
    <property type="match status" value="1"/>
</dbReference>
<organism evidence="2 3">
    <name type="scientific">Desulfovibrio piger</name>
    <dbReference type="NCBI Taxonomy" id="901"/>
    <lineage>
        <taxon>Bacteria</taxon>
        <taxon>Pseudomonadati</taxon>
        <taxon>Thermodesulfobacteriota</taxon>
        <taxon>Desulfovibrionia</taxon>
        <taxon>Desulfovibrionales</taxon>
        <taxon>Desulfovibrionaceae</taxon>
        <taxon>Desulfovibrio</taxon>
    </lineage>
</organism>
<dbReference type="Gene3D" id="1.10.260.40">
    <property type="entry name" value="lambda repressor-like DNA-binding domains"/>
    <property type="match status" value="1"/>
</dbReference>
<dbReference type="Proteomes" id="UP000186323">
    <property type="component" value="Chromosome I"/>
</dbReference>
<dbReference type="GO" id="GO:0003677">
    <property type="term" value="F:DNA binding"/>
    <property type="evidence" value="ECO:0007669"/>
    <property type="project" value="InterPro"/>
</dbReference>
<dbReference type="InterPro" id="IPR010982">
    <property type="entry name" value="Lambda_DNA-bd_dom_sf"/>
</dbReference>
<sequence>MAENDIILRTARNIARQRRQLKITQKEMARLLSLTTETVCRLEKGRHDFSLRRLQQFADIFSCRVIDLLR</sequence>
<accession>A0A1K1LIV2</accession>
<keyword evidence="3" id="KW-1185">Reference proteome</keyword>